<evidence type="ECO:0000313" key="11">
    <source>
        <dbReference type="Proteomes" id="UP000236161"/>
    </source>
</evidence>
<evidence type="ECO:0000256" key="7">
    <source>
        <dbReference type="PIRNR" id="PIRNR037092"/>
    </source>
</evidence>
<dbReference type="STRING" id="1088818.A0A2I0B0X9"/>
<keyword evidence="11" id="KW-1185">Reference proteome</keyword>
<feature type="domain" description="Clathrin/coatomer adaptor adaptin-like N-terminal" evidence="9">
    <location>
        <begin position="58"/>
        <end position="630"/>
    </location>
</feature>
<dbReference type="InterPro" id="IPR017105">
    <property type="entry name" value="AP3_complex_dsu"/>
</dbReference>
<dbReference type="EMBL" id="KZ451930">
    <property type="protein sequence ID" value="PKA61457.1"/>
    <property type="molecule type" value="Genomic_DNA"/>
</dbReference>
<organism evidence="10 11">
    <name type="scientific">Apostasia shenzhenica</name>
    <dbReference type="NCBI Taxonomy" id="1088818"/>
    <lineage>
        <taxon>Eukaryota</taxon>
        <taxon>Viridiplantae</taxon>
        <taxon>Streptophyta</taxon>
        <taxon>Embryophyta</taxon>
        <taxon>Tracheophyta</taxon>
        <taxon>Spermatophyta</taxon>
        <taxon>Magnoliopsida</taxon>
        <taxon>Liliopsida</taxon>
        <taxon>Asparagales</taxon>
        <taxon>Orchidaceae</taxon>
        <taxon>Apostasioideae</taxon>
        <taxon>Apostasia</taxon>
    </lineage>
</organism>
<dbReference type="InterPro" id="IPR016024">
    <property type="entry name" value="ARM-type_fold"/>
</dbReference>
<dbReference type="GO" id="GO:0010008">
    <property type="term" value="C:endosome membrane"/>
    <property type="evidence" value="ECO:0007669"/>
    <property type="project" value="TreeGrafter"/>
</dbReference>
<dbReference type="InterPro" id="IPR011989">
    <property type="entry name" value="ARM-like"/>
</dbReference>
<evidence type="ECO:0000256" key="4">
    <source>
        <dbReference type="ARBA" id="ARBA00022737"/>
    </source>
</evidence>
<keyword evidence="6" id="KW-0472">Membrane</keyword>
<accession>A0A2I0B0X9</accession>
<dbReference type="OrthoDB" id="10264595at2759"/>
<evidence type="ECO:0000259" key="9">
    <source>
        <dbReference type="Pfam" id="PF01602"/>
    </source>
</evidence>
<sequence>MAFAASSSAGSAGSSVSCSGSFTPSLVDSLFQRSLDDMIKALRSAPGGESSLLPRIIDEIRREVRSTDRDTKCLAIQKLTYLSSLHSLDMAWAAFHVLELLPSSSPAVKRSAYLSASLSFHSSSTDLLPLATHQLRKDLQSPNPFISSPALHLLSLSSSPDLALHLSNDLLSLISSTRAPAAIRCRAAATALPVLRLAPNSARGFIPELVEFLEPSSPLLSTTVGVFCELVSSGDPCPYLTLAPDFHRILLESRSNWVLIKILKIFTRLTPLEPRLGRKLVDPICELMRRSPSKSLVFECIRTVFSSLSEHETALRLAVEKVKDFVAADDDPNLRYLGLHALGLLGSNQSWALEENREAVVKSLADPDPNIRREALRLIMSMVFENNVMEISALLLNYALRSDPEFSNEILEAILLTCGRNFYELVMDFDWYVSLLGEMVRNPHFAKGDEIERQLIDIGLRVREARPELVRIARDLLIDPALLGNHFLHQVLSASAWISGEYIQFSRNPLEIAEALLQPRISLLPSQVRAVYIQAVFKLVAFCFVSFVNGEISSDSNCDAYENTGADSEGGDGEVECNPNSFVGSMGTKEHITSKSIIHMLNLVGTALNPLSECDEVEVQERARNALGLVHMLNGIEEWKTEVEGWKTHGRIREIVELMNSSFSEELGPVSTLAQMKISVPQELHLKENLSDLAEVLGSNDISLSLSVSFSLRKQGHFENKDESEPANESTSLLAEHRKRHGLYYLPTEPDENGSNEYPRANEFALSSNSSNTTEDLLKLTDHSLISRKMKSAKPRPTVVKLNEGDFLATTASKNANEAKEDVLSGAVKEVLLGSEEKPSSSGKTIPEEAIQMRLKETLIYSKFDSGSTEKSILVESKHRSSSSQKNNKNHGKERRRNSKKSEDKDGNSRSSARGSHHHARNKHKQSVELGDAALDVALPSLAIQDFLL</sequence>
<name>A0A2I0B0X9_9ASPA</name>
<keyword evidence="5 7" id="KW-0653">Protein transport</keyword>
<feature type="compositionally biased region" description="Basic residues" evidence="8">
    <location>
        <begin position="888"/>
        <end position="899"/>
    </location>
</feature>
<comment type="function">
    <text evidence="7">Part of the AP-3 complex, an adaptor-related complex which seems to be clathrin-associated. The complex is associated with the Golgi region as well as more peripheral structures. It facilitates the budding of vesicles from the Golgi membrane and may be directly involved in trafficking to the vacuole. It also function in maintaining the identity of lytic vacuoles and in regulating the transition between storage and lytic vacuoles.</text>
</comment>
<dbReference type="InterPro" id="IPR002553">
    <property type="entry name" value="Clathrin/coatomer_adapt-like_N"/>
</dbReference>
<evidence type="ECO:0000256" key="3">
    <source>
        <dbReference type="ARBA" id="ARBA00022448"/>
    </source>
</evidence>
<dbReference type="Proteomes" id="UP000236161">
    <property type="component" value="Unassembled WGS sequence"/>
</dbReference>
<evidence type="ECO:0000256" key="1">
    <source>
        <dbReference type="ARBA" id="ARBA00004308"/>
    </source>
</evidence>
<evidence type="ECO:0000256" key="6">
    <source>
        <dbReference type="ARBA" id="ARBA00023136"/>
    </source>
</evidence>
<keyword evidence="7" id="KW-0333">Golgi apparatus</keyword>
<dbReference type="PIRSF" id="PIRSF037092">
    <property type="entry name" value="AP3_complex_delta"/>
    <property type="match status" value="1"/>
</dbReference>
<protein>
    <recommendedName>
        <fullName evidence="7">AP-3 complex subunit delta</fullName>
    </recommendedName>
</protein>
<evidence type="ECO:0000256" key="8">
    <source>
        <dbReference type="SAM" id="MobiDB-lite"/>
    </source>
</evidence>
<feature type="compositionally biased region" description="Basic residues" evidence="8">
    <location>
        <begin position="915"/>
        <end position="925"/>
    </location>
</feature>
<reference evidence="10 11" key="1">
    <citation type="journal article" date="2017" name="Nature">
        <title>The Apostasia genome and the evolution of orchids.</title>
        <authorList>
            <person name="Zhang G.Q."/>
            <person name="Liu K.W."/>
            <person name="Li Z."/>
            <person name="Lohaus R."/>
            <person name="Hsiao Y.Y."/>
            <person name="Niu S.C."/>
            <person name="Wang J.Y."/>
            <person name="Lin Y.C."/>
            <person name="Xu Q."/>
            <person name="Chen L.J."/>
            <person name="Yoshida K."/>
            <person name="Fujiwara S."/>
            <person name="Wang Z.W."/>
            <person name="Zhang Y.Q."/>
            <person name="Mitsuda N."/>
            <person name="Wang M."/>
            <person name="Liu G.H."/>
            <person name="Pecoraro L."/>
            <person name="Huang H.X."/>
            <person name="Xiao X.J."/>
            <person name="Lin M."/>
            <person name="Wu X.Y."/>
            <person name="Wu W.L."/>
            <person name="Chen Y.Y."/>
            <person name="Chang S.B."/>
            <person name="Sakamoto S."/>
            <person name="Ohme-Takagi M."/>
            <person name="Yagi M."/>
            <person name="Zeng S.J."/>
            <person name="Shen C.Y."/>
            <person name="Yeh C.M."/>
            <person name="Luo Y.B."/>
            <person name="Tsai W.C."/>
            <person name="Van de Peer Y."/>
            <person name="Liu Z.J."/>
        </authorList>
    </citation>
    <scope>NUCLEOTIDE SEQUENCE [LARGE SCALE GENOMIC DNA]</scope>
    <source>
        <strain evidence="11">cv. Shenzhen</strain>
        <tissue evidence="10">Stem</tissue>
    </source>
</reference>
<comment type="subunit">
    <text evidence="7">Adaptor protein complex 3 (AP-3) is a heterotetramer.</text>
</comment>
<evidence type="ECO:0000256" key="2">
    <source>
        <dbReference type="ARBA" id="ARBA00006613"/>
    </source>
</evidence>
<dbReference type="Gene3D" id="1.25.10.10">
    <property type="entry name" value="Leucine-rich Repeat Variant"/>
    <property type="match status" value="1"/>
</dbReference>
<keyword evidence="3 7" id="KW-0813">Transport</keyword>
<keyword evidence="4" id="KW-0677">Repeat</keyword>
<dbReference type="PANTHER" id="PTHR22781">
    <property type="entry name" value="DELTA ADAPTIN-RELATED"/>
    <property type="match status" value="1"/>
</dbReference>
<gene>
    <name evidence="10" type="primary">DELTA-ADR</name>
    <name evidence="10" type="ORF">AXF42_Ash014374</name>
</gene>
<dbReference type="Pfam" id="PF01602">
    <property type="entry name" value="Adaptin_N"/>
    <property type="match status" value="1"/>
</dbReference>
<evidence type="ECO:0000256" key="5">
    <source>
        <dbReference type="ARBA" id="ARBA00022927"/>
    </source>
</evidence>
<comment type="subcellular location">
    <subcellularLocation>
        <location evidence="1">Endomembrane system</location>
    </subcellularLocation>
    <subcellularLocation>
        <location evidence="7">Golgi apparatus</location>
    </subcellularLocation>
</comment>
<dbReference type="PANTHER" id="PTHR22781:SF12">
    <property type="entry name" value="AP-3 COMPLEX SUBUNIT DELTA-1"/>
    <property type="match status" value="1"/>
</dbReference>
<evidence type="ECO:0000313" key="10">
    <source>
        <dbReference type="EMBL" id="PKA61457.1"/>
    </source>
</evidence>
<feature type="region of interest" description="Disordered" evidence="8">
    <location>
        <begin position="872"/>
        <end position="927"/>
    </location>
</feature>
<dbReference type="GO" id="GO:0006896">
    <property type="term" value="P:Golgi to vacuole transport"/>
    <property type="evidence" value="ECO:0007669"/>
    <property type="project" value="TreeGrafter"/>
</dbReference>
<dbReference type="GO" id="GO:0030123">
    <property type="term" value="C:AP-3 adaptor complex"/>
    <property type="evidence" value="ECO:0007669"/>
    <property type="project" value="InterPro"/>
</dbReference>
<dbReference type="GO" id="GO:0005794">
    <property type="term" value="C:Golgi apparatus"/>
    <property type="evidence" value="ECO:0007669"/>
    <property type="project" value="UniProtKB-SubCell"/>
</dbReference>
<dbReference type="AlphaFoldDB" id="A0A2I0B0X9"/>
<dbReference type="GO" id="GO:0006623">
    <property type="term" value="P:protein targeting to vacuole"/>
    <property type="evidence" value="ECO:0007669"/>
    <property type="project" value="TreeGrafter"/>
</dbReference>
<proteinExistence type="inferred from homology"/>
<comment type="similarity">
    <text evidence="2 7">Belongs to the adaptor complexes large subunit family.</text>
</comment>
<dbReference type="SUPFAM" id="SSF48371">
    <property type="entry name" value="ARM repeat"/>
    <property type="match status" value="1"/>
</dbReference>